<feature type="compositionally biased region" description="Basic and acidic residues" evidence="1">
    <location>
        <begin position="54"/>
        <end position="77"/>
    </location>
</feature>
<feature type="region of interest" description="Disordered" evidence="1">
    <location>
        <begin position="1"/>
        <end position="77"/>
    </location>
</feature>
<evidence type="ECO:0000313" key="3">
    <source>
        <dbReference type="Proteomes" id="UP001153365"/>
    </source>
</evidence>
<protein>
    <submittedName>
        <fullName evidence="2">Uncharacterized protein</fullName>
    </submittedName>
</protein>
<reference evidence="2" key="1">
    <citation type="submission" date="2022-06" db="EMBL/GenBank/DDBJ databases">
        <authorList>
            <consortium name="SYNGENTA / RWTH Aachen University"/>
        </authorList>
    </citation>
    <scope>NUCLEOTIDE SEQUENCE</scope>
</reference>
<comment type="caution">
    <text evidence="2">The sequence shown here is derived from an EMBL/GenBank/DDBJ whole genome shotgun (WGS) entry which is preliminary data.</text>
</comment>
<sequence length="77" mass="8571">MGRVARENKEASKEKDNDDDDQGSLARYNLEISKAGPSNLKKPGDASSKGLRKTNFDKDPNREFVDPVHIDIEDIPS</sequence>
<dbReference type="Proteomes" id="UP001153365">
    <property type="component" value="Unassembled WGS sequence"/>
</dbReference>
<evidence type="ECO:0000313" key="2">
    <source>
        <dbReference type="EMBL" id="CAH7667481.1"/>
    </source>
</evidence>
<dbReference type="AlphaFoldDB" id="A0AAV0AGP8"/>
<evidence type="ECO:0000256" key="1">
    <source>
        <dbReference type="SAM" id="MobiDB-lite"/>
    </source>
</evidence>
<gene>
    <name evidence="2" type="ORF">PPACK8108_LOCUS1878</name>
</gene>
<proteinExistence type="predicted"/>
<accession>A0AAV0AGP8</accession>
<organism evidence="2 3">
    <name type="scientific">Phakopsora pachyrhizi</name>
    <name type="common">Asian soybean rust disease fungus</name>
    <dbReference type="NCBI Taxonomy" id="170000"/>
    <lineage>
        <taxon>Eukaryota</taxon>
        <taxon>Fungi</taxon>
        <taxon>Dikarya</taxon>
        <taxon>Basidiomycota</taxon>
        <taxon>Pucciniomycotina</taxon>
        <taxon>Pucciniomycetes</taxon>
        <taxon>Pucciniales</taxon>
        <taxon>Phakopsoraceae</taxon>
        <taxon>Phakopsora</taxon>
    </lineage>
</organism>
<name>A0AAV0AGP8_PHAPC</name>
<dbReference type="EMBL" id="CALTRL010000319">
    <property type="protein sequence ID" value="CAH7667481.1"/>
    <property type="molecule type" value="Genomic_DNA"/>
</dbReference>
<feature type="compositionally biased region" description="Basic and acidic residues" evidence="1">
    <location>
        <begin position="1"/>
        <end position="16"/>
    </location>
</feature>
<keyword evidence="3" id="KW-1185">Reference proteome</keyword>